<name>A0A645G963_9ZZZZ</name>
<comment type="caution">
    <text evidence="1">The sequence shown here is derived from an EMBL/GenBank/DDBJ whole genome shotgun (WGS) entry which is preliminary data.</text>
</comment>
<dbReference type="SMART" id="SM00855">
    <property type="entry name" value="PGAM"/>
    <property type="match status" value="1"/>
</dbReference>
<proteinExistence type="predicted"/>
<dbReference type="Gene3D" id="3.40.50.1240">
    <property type="entry name" value="Phosphoglycerate mutase-like"/>
    <property type="match status" value="1"/>
</dbReference>
<accession>A0A645G963</accession>
<evidence type="ECO:0000313" key="1">
    <source>
        <dbReference type="EMBL" id="MPN23438.1"/>
    </source>
</evidence>
<dbReference type="SUPFAM" id="SSF53254">
    <property type="entry name" value="Phosphoglycerate mutase-like"/>
    <property type="match status" value="1"/>
</dbReference>
<keyword evidence="1" id="KW-0413">Isomerase</keyword>
<dbReference type="GO" id="GO:0004619">
    <property type="term" value="F:phosphoglycerate mutase activity"/>
    <property type="evidence" value="ECO:0007669"/>
    <property type="project" value="UniProtKB-EC"/>
</dbReference>
<reference evidence="1" key="1">
    <citation type="submission" date="2019-08" db="EMBL/GenBank/DDBJ databases">
        <authorList>
            <person name="Kucharzyk K."/>
            <person name="Murdoch R.W."/>
            <person name="Higgins S."/>
            <person name="Loffler F."/>
        </authorList>
    </citation>
    <scope>NUCLEOTIDE SEQUENCE</scope>
</reference>
<dbReference type="Pfam" id="PF00300">
    <property type="entry name" value="His_Phos_1"/>
    <property type="match status" value="1"/>
</dbReference>
<protein>
    <submittedName>
        <fullName evidence="1">2,3-bisphosphoglycerate-dependent phosphoglycerate mutase</fullName>
        <ecNumber evidence="1">5.4.2.11</ecNumber>
    </submittedName>
</protein>
<dbReference type="PANTHER" id="PTHR47623:SF1">
    <property type="entry name" value="OS09G0287300 PROTEIN"/>
    <property type="match status" value="1"/>
</dbReference>
<sequence>MKKLIIMRHGKSSWDDEYLDDYDRPLSEGGKKNVAGMGAFLLQKSGMPELILSSPAKRAYTTAVIAAENMGYPEEKIETDKELYLAWVDEISQCISKIPNKISHCLIVGHNPGLTHLLNHFGVRLDNLPTASAACLEFDASTWEEISPENVRFQWLKLAREL</sequence>
<gene>
    <name evidence="1" type="primary">gpmA_29</name>
    <name evidence="1" type="ORF">SDC9_170826</name>
</gene>
<dbReference type="AlphaFoldDB" id="A0A645G963"/>
<organism evidence="1">
    <name type="scientific">bioreactor metagenome</name>
    <dbReference type="NCBI Taxonomy" id="1076179"/>
    <lineage>
        <taxon>unclassified sequences</taxon>
        <taxon>metagenomes</taxon>
        <taxon>ecological metagenomes</taxon>
    </lineage>
</organism>
<dbReference type="PANTHER" id="PTHR47623">
    <property type="entry name" value="OS09G0287300 PROTEIN"/>
    <property type="match status" value="1"/>
</dbReference>
<dbReference type="InterPro" id="IPR013078">
    <property type="entry name" value="His_Pase_superF_clade-1"/>
</dbReference>
<dbReference type="CDD" id="cd07067">
    <property type="entry name" value="HP_PGM_like"/>
    <property type="match status" value="1"/>
</dbReference>
<dbReference type="EMBL" id="VSSQ01071934">
    <property type="protein sequence ID" value="MPN23438.1"/>
    <property type="molecule type" value="Genomic_DNA"/>
</dbReference>
<dbReference type="EC" id="5.4.2.11" evidence="1"/>
<dbReference type="InterPro" id="IPR029033">
    <property type="entry name" value="His_PPase_superfam"/>
</dbReference>